<dbReference type="EMBL" id="FJUY01000001">
    <property type="protein sequence ID" value="CZT15211.1"/>
    <property type="molecule type" value="Genomic_DNA"/>
</dbReference>
<evidence type="ECO:0000256" key="3">
    <source>
        <dbReference type="ARBA" id="ARBA00004569"/>
    </source>
</evidence>
<dbReference type="GeneID" id="35606862"/>
<evidence type="ECO:0000256" key="9">
    <source>
        <dbReference type="SAM" id="MobiDB-lite"/>
    </source>
</evidence>
<evidence type="ECO:0000256" key="6">
    <source>
        <dbReference type="ARBA" id="ARBA00023128"/>
    </source>
</evidence>
<dbReference type="OrthoDB" id="5545577at2759"/>
<dbReference type="GO" id="GO:0005634">
    <property type="term" value="C:nucleus"/>
    <property type="evidence" value="ECO:0007669"/>
    <property type="project" value="UniProtKB-SubCell"/>
</dbReference>
<evidence type="ECO:0000256" key="7">
    <source>
        <dbReference type="ARBA" id="ARBA00023157"/>
    </source>
</evidence>
<dbReference type="SUPFAM" id="SSF47694">
    <property type="entry name" value="Cytochrome c oxidase subunit h"/>
    <property type="match status" value="1"/>
</dbReference>
<dbReference type="AlphaFoldDB" id="A0A2D3UME6"/>
<dbReference type="Pfam" id="PF02297">
    <property type="entry name" value="COX6B"/>
    <property type="match status" value="1"/>
</dbReference>
<evidence type="ECO:0000256" key="4">
    <source>
        <dbReference type="ARBA" id="ARBA00006425"/>
    </source>
</evidence>
<dbReference type="Proteomes" id="UP000225277">
    <property type="component" value="Unassembled WGS sequence"/>
</dbReference>
<comment type="subcellular location">
    <subcellularLocation>
        <location evidence="2">Cytoplasm</location>
    </subcellularLocation>
    <subcellularLocation>
        <location evidence="3">Mitochondrion intermembrane space</location>
    </subcellularLocation>
    <subcellularLocation>
        <location evidence="1">Nucleus</location>
    </subcellularLocation>
</comment>
<keyword evidence="11" id="KW-1185">Reference proteome</keyword>
<proteinExistence type="inferred from homology"/>
<feature type="compositionally biased region" description="Polar residues" evidence="9">
    <location>
        <begin position="1"/>
        <end position="13"/>
    </location>
</feature>
<dbReference type="InterPro" id="IPR048280">
    <property type="entry name" value="COX6B-like"/>
</dbReference>
<dbReference type="STRING" id="112498.A0A2D3UME6"/>
<evidence type="ECO:0000256" key="2">
    <source>
        <dbReference type="ARBA" id="ARBA00004496"/>
    </source>
</evidence>
<name>A0A2D3UME6_9PEZI</name>
<dbReference type="InterPro" id="IPR036549">
    <property type="entry name" value="CX6/COA6-like_sf"/>
</dbReference>
<accession>A0A2D3UME6</accession>
<dbReference type="GO" id="GO:0033617">
    <property type="term" value="P:mitochondrial respiratory chain complex IV assembly"/>
    <property type="evidence" value="ECO:0007669"/>
    <property type="project" value="TreeGrafter"/>
</dbReference>
<gene>
    <name evidence="10" type="ORF">RCC_12310</name>
</gene>
<dbReference type="RefSeq" id="XP_023622108.1">
    <property type="nucleotide sequence ID" value="XM_023766340.1"/>
</dbReference>
<dbReference type="FunFam" id="1.10.10.140:FF:000003">
    <property type="entry name" value="Cytochrome c oxidase assembly factor 6"/>
    <property type="match status" value="1"/>
</dbReference>
<evidence type="ECO:0000313" key="10">
    <source>
        <dbReference type="EMBL" id="CZT15211.1"/>
    </source>
</evidence>
<evidence type="ECO:0000313" key="11">
    <source>
        <dbReference type="Proteomes" id="UP000225277"/>
    </source>
</evidence>
<feature type="region of interest" description="Disordered" evidence="9">
    <location>
        <begin position="1"/>
        <end position="24"/>
    </location>
</feature>
<keyword evidence="5" id="KW-0963">Cytoplasm</keyword>
<sequence>MGWFSSSPQNTLASPEPSKDGGYIAPDRTARAQCWEGRDSFFKCLDKNGIVDSVKEDEKARKLCAPELKEFEAACASSWVTYFKKRKVMEHQRDATIKKLSAEGTKAF</sequence>
<protein>
    <submittedName>
        <fullName evidence="10">Related to Cytochrome c oxidase subunit 6B-like protein new16</fullName>
    </submittedName>
</protein>
<evidence type="ECO:0000256" key="8">
    <source>
        <dbReference type="ARBA" id="ARBA00023242"/>
    </source>
</evidence>
<dbReference type="Gene3D" id="1.10.10.140">
    <property type="entry name" value="Cytochrome c oxidase, subunit VIb"/>
    <property type="match status" value="1"/>
</dbReference>
<comment type="similarity">
    <text evidence="4">Belongs to the cytochrome c oxidase subunit 6B family.</text>
</comment>
<organism evidence="10 11">
    <name type="scientific">Ramularia collo-cygni</name>
    <dbReference type="NCBI Taxonomy" id="112498"/>
    <lineage>
        <taxon>Eukaryota</taxon>
        <taxon>Fungi</taxon>
        <taxon>Dikarya</taxon>
        <taxon>Ascomycota</taxon>
        <taxon>Pezizomycotina</taxon>
        <taxon>Dothideomycetes</taxon>
        <taxon>Dothideomycetidae</taxon>
        <taxon>Mycosphaerellales</taxon>
        <taxon>Mycosphaerellaceae</taxon>
        <taxon>Ramularia</taxon>
    </lineage>
</organism>
<dbReference type="InterPro" id="IPR048281">
    <property type="entry name" value="COA6_fun"/>
</dbReference>
<dbReference type="PROSITE" id="PS51808">
    <property type="entry name" value="CHCH"/>
    <property type="match status" value="1"/>
</dbReference>
<keyword evidence="7" id="KW-1015">Disulfide bond</keyword>
<dbReference type="PANTHER" id="PTHR47677">
    <property type="entry name" value="CYTOCHROME C OXIDASE ASSEMBLY FACTOR 6"/>
    <property type="match status" value="1"/>
</dbReference>
<keyword evidence="8" id="KW-0539">Nucleus</keyword>
<evidence type="ECO:0000256" key="5">
    <source>
        <dbReference type="ARBA" id="ARBA00022490"/>
    </source>
</evidence>
<dbReference type="GO" id="GO:0005758">
    <property type="term" value="C:mitochondrial intermembrane space"/>
    <property type="evidence" value="ECO:0007669"/>
    <property type="project" value="UniProtKB-SubCell"/>
</dbReference>
<reference evidence="10 11" key="1">
    <citation type="submission" date="2016-03" db="EMBL/GenBank/DDBJ databases">
        <authorList>
            <person name="Ploux O."/>
        </authorList>
    </citation>
    <scope>NUCLEOTIDE SEQUENCE [LARGE SCALE GENOMIC DNA]</scope>
    <source>
        <strain evidence="10 11">URUG2</strain>
    </source>
</reference>
<keyword evidence="6" id="KW-0496">Mitochondrion</keyword>
<dbReference type="PANTHER" id="PTHR47677:SF1">
    <property type="entry name" value="CYTOCHROME C OXIDASE ASSEMBLY FACTOR 6"/>
    <property type="match status" value="1"/>
</dbReference>
<evidence type="ECO:0000256" key="1">
    <source>
        <dbReference type="ARBA" id="ARBA00004123"/>
    </source>
</evidence>